<comment type="subcellular location">
    <subcellularLocation>
        <location evidence="1">Membrane</location>
    </subcellularLocation>
</comment>
<feature type="transmembrane region" description="Helical" evidence="4">
    <location>
        <begin position="15"/>
        <end position="32"/>
    </location>
</feature>
<reference evidence="5" key="1">
    <citation type="submission" date="2025-08" db="UniProtKB">
        <authorList>
            <consortium name="Ensembl"/>
        </authorList>
    </citation>
    <scope>IDENTIFICATION</scope>
</reference>
<evidence type="ECO:0000256" key="4">
    <source>
        <dbReference type="SAM" id="Phobius"/>
    </source>
</evidence>
<organism evidence="5 6">
    <name type="scientific">Seriola lalandi dorsalis</name>
    <dbReference type="NCBI Taxonomy" id="1841481"/>
    <lineage>
        <taxon>Eukaryota</taxon>
        <taxon>Metazoa</taxon>
        <taxon>Chordata</taxon>
        <taxon>Craniata</taxon>
        <taxon>Vertebrata</taxon>
        <taxon>Euteleostomi</taxon>
        <taxon>Actinopterygii</taxon>
        <taxon>Neopterygii</taxon>
        <taxon>Teleostei</taxon>
        <taxon>Neoteleostei</taxon>
        <taxon>Acanthomorphata</taxon>
        <taxon>Carangaria</taxon>
        <taxon>Carangiformes</taxon>
        <taxon>Carangidae</taxon>
        <taxon>Seriola</taxon>
    </lineage>
</organism>
<keyword evidence="4" id="KW-0812">Transmembrane</keyword>
<evidence type="ECO:0000256" key="1">
    <source>
        <dbReference type="ARBA" id="ARBA00004370"/>
    </source>
</evidence>
<dbReference type="Gene3D" id="2.60.40.10">
    <property type="entry name" value="Immunoglobulins"/>
    <property type="match status" value="1"/>
</dbReference>
<evidence type="ECO:0000313" key="6">
    <source>
        <dbReference type="Proteomes" id="UP000261360"/>
    </source>
</evidence>
<accession>A0A3B4X779</accession>
<name>A0A3B4X779_SERLL</name>
<dbReference type="Proteomes" id="UP000261360">
    <property type="component" value="Unplaced"/>
</dbReference>
<dbReference type="PANTHER" id="PTHR24100">
    <property type="entry name" value="BUTYROPHILIN"/>
    <property type="match status" value="1"/>
</dbReference>
<dbReference type="InterPro" id="IPR050504">
    <property type="entry name" value="IgSF_BTN/MOG"/>
</dbReference>
<keyword evidence="3" id="KW-0393">Immunoglobulin domain</keyword>
<dbReference type="SUPFAM" id="SSF48726">
    <property type="entry name" value="Immunoglobulin"/>
    <property type="match status" value="1"/>
</dbReference>
<keyword evidence="2 4" id="KW-0472">Membrane</keyword>
<proteinExistence type="predicted"/>
<sequence>QTLHQMDGLSHKSRLAAFSTLIFHHSVVFLLLRRFDGGESQVVTQSQPIVAMLGDDIILPCRVTPDEGLITKVLEWTRQDLNPKFVHMRRFGEDSLDDQNPSYKGRTSVSIDNVKQGDMSLKLSKAGIQSLSCCGWTVRESCSLLDLQRQSEVLMTSILSAPE</sequence>
<dbReference type="AlphaFoldDB" id="A0A3B4X779"/>
<evidence type="ECO:0000313" key="5">
    <source>
        <dbReference type="Ensembl" id="ENSSLDP00000011890.1"/>
    </source>
</evidence>
<dbReference type="GeneTree" id="ENSGT01030000234884"/>
<dbReference type="Ensembl" id="ENSSLDT00000012326.1">
    <property type="protein sequence ID" value="ENSSLDP00000011890.1"/>
    <property type="gene ID" value="ENSSLDG00000009465.1"/>
</dbReference>
<keyword evidence="4" id="KW-1133">Transmembrane helix</keyword>
<keyword evidence="6" id="KW-1185">Reference proteome</keyword>
<dbReference type="InterPro" id="IPR036179">
    <property type="entry name" value="Ig-like_dom_sf"/>
</dbReference>
<dbReference type="InterPro" id="IPR013783">
    <property type="entry name" value="Ig-like_fold"/>
</dbReference>
<reference evidence="5" key="2">
    <citation type="submission" date="2025-09" db="UniProtKB">
        <authorList>
            <consortium name="Ensembl"/>
        </authorList>
    </citation>
    <scope>IDENTIFICATION</scope>
</reference>
<dbReference type="GO" id="GO:0016020">
    <property type="term" value="C:membrane"/>
    <property type="evidence" value="ECO:0007669"/>
    <property type="project" value="UniProtKB-SubCell"/>
</dbReference>
<protein>
    <submittedName>
        <fullName evidence="5">Butyrophilin subfamily 1 member A1-like</fullName>
    </submittedName>
</protein>
<evidence type="ECO:0000256" key="3">
    <source>
        <dbReference type="ARBA" id="ARBA00023319"/>
    </source>
</evidence>
<evidence type="ECO:0000256" key="2">
    <source>
        <dbReference type="ARBA" id="ARBA00023136"/>
    </source>
</evidence>